<feature type="domain" description="Peptidase M1 membrane alanine aminopeptidase" evidence="3">
    <location>
        <begin position="291"/>
        <end position="481"/>
    </location>
</feature>
<dbReference type="GO" id="GO:0008270">
    <property type="term" value="F:zinc ion binding"/>
    <property type="evidence" value="ECO:0007669"/>
    <property type="project" value="InterPro"/>
</dbReference>
<feature type="chain" id="PRO_5040848381" description="Peptidase M1 membrane alanine aminopeptidase domain-containing protein" evidence="2">
    <location>
        <begin position="26"/>
        <end position="502"/>
    </location>
</feature>
<keyword evidence="4" id="KW-0614">Plasmid</keyword>
<evidence type="ECO:0000313" key="5">
    <source>
        <dbReference type="Proteomes" id="UP000092743"/>
    </source>
</evidence>
<dbReference type="InterPro" id="IPR014782">
    <property type="entry name" value="Peptidase_M1_dom"/>
</dbReference>
<geneLocation type="plasmid" evidence="4 5">
    <name>p150790</name>
</geneLocation>
<keyword evidence="1" id="KW-0175">Coiled coil</keyword>
<gene>
    <name evidence="4" type="ORF">BT246_64730</name>
</gene>
<dbReference type="GO" id="GO:0008237">
    <property type="term" value="F:metallopeptidase activity"/>
    <property type="evidence" value="ECO:0007669"/>
    <property type="project" value="InterPro"/>
</dbReference>
<dbReference type="SUPFAM" id="SSF55486">
    <property type="entry name" value="Metalloproteases ('zincins'), catalytic domain"/>
    <property type="match status" value="1"/>
</dbReference>
<dbReference type="RefSeq" id="WP_065486287.1">
    <property type="nucleotide sequence ID" value="NZ_CP015351.1"/>
</dbReference>
<organism evidence="4 5">
    <name type="scientific">Bacillus thuringiensis</name>
    <dbReference type="NCBI Taxonomy" id="1428"/>
    <lineage>
        <taxon>Bacteria</taxon>
        <taxon>Bacillati</taxon>
        <taxon>Bacillota</taxon>
        <taxon>Bacilli</taxon>
        <taxon>Bacillales</taxon>
        <taxon>Bacillaceae</taxon>
        <taxon>Bacillus</taxon>
        <taxon>Bacillus cereus group</taxon>
    </lineage>
</organism>
<evidence type="ECO:0000256" key="1">
    <source>
        <dbReference type="SAM" id="Coils"/>
    </source>
</evidence>
<dbReference type="Proteomes" id="UP000092743">
    <property type="component" value="Plasmid p150790"/>
</dbReference>
<proteinExistence type="predicted"/>
<dbReference type="InterPro" id="IPR034015">
    <property type="entry name" value="M1_LTA4H"/>
</dbReference>
<name>A0A9W3X3X1_BACTU</name>
<dbReference type="Pfam" id="PF01433">
    <property type="entry name" value="Peptidase_M1"/>
    <property type="match status" value="1"/>
</dbReference>
<dbReference type="CDD" id="cd09604">
    <property type="entry name" value="M1_APN_like"/>
    <property type="match status" value="1"/>
</dbReference>
<dbReference type="Gene3D" id="1.10.390.10">
    <property type="entry name" value="Neutral Protease Domain 2"/>
    <property type="match status" value="1"/>
</dbReference>
<dbReference type="PANTHER" id="PTHR45726">
    <property type="entry name" value="LEUKOTRIENE A-4 HYDROLASE"/>
    <property type="match status" value="1"/>
</dbReference>
<dbReference type="InterPro" id="IPR027268">
    <property type="entry name" value="Peptidase_M4/M1_CTD_sf"/>
</dbReference>
<evidence type="ECO:0000259" key="3">
    <source>
        <dbReference type="Pfam" id="PF01433"/>
    </source>
</evidence>
<feature type="coiled-coil region" evidence="1">
    <location>
        <begin position="126"/>
        <end position="153"/>
    </location>
</feature>
<feature type="signal peptide" evidence="2">
    <location>
        <begin position="1"/>
        <end position="25"/>
    </location>
</feature>
<keyword evidence="2" id="KW-0732">Signal</keyword>
<sequence>MKKWTNITVAGAILSSITFPLQADAMESKTTLSRPQYQIEAVLHPQQHSIDASETVTFKNTYSQHLNDLVFHLYPDSYNQMETMSNMQVKPDPDQIAEEIKQNPTLKEEDFFGDIEVKHVTIQGEKVAYTQEKQVLKIQLDQLIQRNQHVEVKIDFKVKIPYGGQRLNYRDNFYSITKWYPILAMYDSKQKKWDEKPYHPDGESDYSEFSDYKMKLKVPKEMVVAATGIEKESIQHNKKIVQVDAPNVREFAFFASPHYQKETRKVAGISVNSYFDKRNPKSRKIALQGLDSVEKAMPFFNKKFGHYAYPEFDIMETRIVGAAMEYPTIVQMGEYLEEYVNAPLVHELAHQWFYGMVGNDPYYDPALDECFADFAHKYFMKYDTKGEYDFKNDELITEEVIKSPGAINRPLDQYPYGEYGKYIYMKGPIALVDLYDKVGEPKFDQIMRIYFAKNKFTNATFSNFFEAVNQVAGKEIENYMRKAFFDPDYYPTHLRTRLESMI</sequence>
<accession>A0A9W3X3X1</accession>
<dbReference type="EMBL" id="CP015351">
    <property type="protein sequence ID" value="ANS51765.1"/>
    <property type="molecule type" value="Genomic_DNA"/>
</dbReference>
<dbReference type="PANTHER" id="PTHR45726:SF3">
    <property type="entry name" value="LEUKOTRIENE A-4 HYDROLASE"/>
    <property type="match status" value="1"/>
</dbReference>
<protein>
    <recommendedName>
        <fullName evidence="3">Peptidase M1 membrane alanine aminopeptidase domain-containing protein</fullName>
    </recommendedName>
</protein>
<dbReference type="AlphaFoldDB" id="A0A9W3X3X1"/>
<evidence type="ECO:0000256" key="2">
    <source>
        <dbReference type="SAM" id="SignalP"/>
    </source>
</evidence>
<evidence type="ECO:0000313" key="4">
    <source>
        <dbReference type="EMBL" id="ANS51765.1"/>
    </source>
</evidence>
<reference evidence="4 5" key="1">
    <citation type="submission" date="2016-04" db="EMBL/GenBank/DDBJ databases">
        <title>High quality genome of the nematocidal Bacillus thuringiensis MYBT18246.</title>
        <authorList>
            <person name="Hollensteiner J."/>
            <person name="Poehlein A."/>
            <person name="Sproeer C."/>
            <person name="Bunk B."/>
            <person name="Rosenstiel P."/>
            <person name="Schulenburg H."/>
            <person name="Liesegang H."/>
        </authorList>
    </citation>
    <scope>NUCLEOTIDE SEQUENCE [LARGE SCALE GENOMIC DNA]</scope>
    <source>
        <strain evidence="4 5">MYBT18246</strain>
        <plasmid evidence="4 5">p150790</plasmid>
    </source>
</reference>